<proteinExistence type="predicted"/>
<dbReference type="EMBL" id="MU004188">
    <property type="protein sequence ID" value="KAF2495912.1"/>
    <property type="molecule type" value="Genomic_DNA"/>
</dbReference>
<name>A0A6A6QUU5_9PEZI</name>
<sequence>MERRGCGRRTERTAVFLLLAREAQVVAECSSVSERVVVGEERCRSRRDERSRGGSRAAAPFTSASRLERCLWKAIEMRADRDAVDRKCAPFSQPELENIIRGNIVLRVKQYARLAHSLRTN</sequence>
<reference evidence="1" key="1">
    <citation type="journal article" date="2020" name="Stud. Mycol.">
        <title>101 Dothideomycetes genomes: a test case for predicting lifestyles and emergence of pathogens.</title>
        <authorList>
            <person name="Haridas S."/>
            <person name="Albert R."/>
            <person name="Binder M."/>
            <person name="Bloem J."/>
            <person name="Labutti K."/>
            <person name="Salamov A."/>
            <person name="Andreopoulos B."/>
            <person name="Baker S."/>
            <person name="Barry K."/>
            <person name="Bills G."/>
            <person name="Bluhm B."/>
            <person name="Cannon C."/>
            <person name="Castanera R."/>
            <person name="Culley D."/>
            <person name="Daum C."/>
            <person name="Ezra D."/>
            <person name="Gonzalez J."/>
            <person name="Henrissat B."/>
            <person name="Kuo A."/>
            <person name="Liang C."/>
            <person name="Lipzen A."/>
            <person name="Lutzoni F."/>
            <person name="Magnuson J."/>
            <person name="Mondo S."/>
            <person name="Nolan M."/>
            <person name="Ohm R."/>
            <person name="Pangilinan J."/>
            <person name="Park H.-J."/>
            <person name="Ramirez L."/>
            <person name="Alfaro M."/>
            <person name="Sun H."/>
            <person name="Tritt A."/>
            <person name="Yoshinaga Y."/>
            <person name="Zwiers L.-H."/>
            <person name="Turgeon B."/>
            <person name="Goodwin S."/>
            <person name="Spatafora J."/>
            <person name="Crous P."/>
            <person name="Grigoriev I."/>
        </authorList>
    </citation>
    <scope>NUCLEOTIDE SEQUENCE</scope>
    <source>
        <strain evidence="1">CBS 269.34</strain>
    </source>
</reference>
<dbReference type="AlphaFoldDB" id="A0A6A6QUU5"/>
<evidence type="ECO:0000313" key="1">
    <source>
        <dbReference type="EMBL" id="KAF2495912.1"/>
    </source>
</evidence>
<evidence type="ECO:0000313" key="2">
    <source>
        <dbReference type="Proteomes" id="UP000799750"/>
    </source>
</evidence>
<protein>
    <submittedName>
        <fullName evidence="1">Uncharacterized protein</fullName>
    </submittedName>
</protein>
<accession>A0A6A6QUU5</accession>
<gene>
    <name evidence="1" type="ORF">BU16DRAFT_360533</name>
</gene>
<organism evidence="1 2">
    <name type="scientific">Lophium mytilinum</name>
    <dbReference type="NCBI Taxonomy" id="390894"/>
    <lineage>
        <taxon>Eukaryota</taxon>
        <taxon>Fungi</taxon>
        <taxon>Dikarya</taxon>
        <taxon>Ascomycota</taxon>
        <taxon>Pezizomycotina</taxon>
        <taxon>Dothideomycetes</taxon>
        <taxon>Pleosporomycetidae</taxon>
        <taxon>Mytilinidiales</taxon>
        <taxon>Mytilinidiaceae</taxon>
        <taxon>Lophium</taxon>
    </lineage>
</organism>
<keyword evidence="2" id="KW-1185">Reference proteome</keyword>
<dbReference type="Proteomes" id="UP000799750">
    <property type="component" value="Unassembled WGS sequence"/>
</dbReference>